<accession>A0A5R9R9D7</accession>
<gene>
    <name evidence="1" type="ORF">FAS41_05525</name>
</gene>
<dbReference type="InterPro" id="IPR032249">
    <property type="entry name" value="DUF4824"/>
</dbReference>
<sequence length="278" mass="31918">MNWTRTHALVGGVGLILLVNAVALGGVAWNRSAEPDSRLPLSQRELLRNNTWHNENSGLSLRLRWRTPSRDEEARQHNRGWQPALDGRKMAELGFDMPQQVDDDSARQFGRQQSRNALLVLELAGPLYEREVQLTRKRLDEARQAADAAPQNARLADERDFIRRELDSEEKTDTRLLLKDVGLDLQTLRARYPDRQRYLIIHGRVRPISNYYQHIWTLGGTASAISTDNINVPYAWRERLEAITAQPHRTADGLPLPFVAEVAFGRRLEPWIERVEVP</sequence>
<dbReference type="RefSeq" id="WP_138520621.1">
    <property type="nucleotide sequence ID" value="NZ_JAOCBK010000001.1"/>
</dbReference>
<evidence type="ECO:0000313" key="2">
    <source>
        <dbReference type="Proteomes" id="UP000306635"/>
    </source>
</evidence>
<reference evidence="1 2" key="1">
    <citation type="submission" date="2019-04" db="EMBL/GenBank/DDBJ databases">
        <authorList>
            <person name="Li M."/>
        </authorList>
    </citation>
    <scope>NUCLEOTIDE SEQUENCE [LARGE SCALE GENOMIC DNA]</scope>
    <source>
        <strain evidence="1 2">LAM1902</strain>
    </source>
</reference>
<dbReference type="Proteomes" id="UP000306635">
    <property type="component" value="Unassembled WGS sequence"/>
</dbReference>
<organism evidence="1 2">
    <name type="scientific">Pseudomonas nicosulfuronedens</name>
    <dbReference type="NCBI Taxonomy" id="2571105"/>
    <lineage>
        <taxon>Bacteria</taxon>
        <taxon>Pseudomonadati</taxon>
        <taxon>Pseudomonadota</taxon>
        <taxon>Gammaproteobacteria</taxon>
        <taxon>Pseudomonadales</taxon>
        <taxon>Pseudomonadaceae</taxon>
        <taxon>Pseudomonas</taxon>
    </lineage>
</organism>
<keyword evidence="2" id="KW-1185">Reference proteome</keyword>
<dbReference type="OrthoDB" id="8557961at2"/>
<comment type="caution">
    <text evidence="1">The sequence shown here is derived from an EMBL/GenBank/DDBJ whole genome shotgun (WGS) entry which is preliminary data.</text>
</comment>
<proteinExistence type="predicted"/>
<dbReference type="Pfam" id="PF16106">
    <property type="entry name" value="DUF4824"/>
    <property type="match status" value="1"/>
</dbReference>
<protein>
    <submittedName>
        <fullName evidence="1">DUF4824 family protein</fullName>
    </submittedName>
</protein>
<evidence type="ECO:0000313" key="1">
    <source>
        <dbReference type="EMBL" id="TLX79708.1"/>
    </source>
</evidence>
<dbReference type="EMBL" id="SWDV01000004">
    <property type="protein sequence ID" value="TLX79708.1"/>
    <property type="molecule type" value="Genomic_DNA"/>
</dbReference>
<dbReference type="AlphaFoldDB" id="A0A5R9R9D7"/>
<name>A0A5R9R9D7_9PSED</name>